<proteinExistence type="predicted"/>
<keyword evidence="2" id="KW-1185">Reference proteome</keyword>
<evidence type="ECO:0008006" key="3">
    <source>
        <dbReference type="Google" id="ProtNLM"/>
    </source>
</evidence>
<dbReference type="InterPro" id="IPR052709">
    <property type="entry name" value="Transposase-MT_Hybrid"/>
</dbReference>
<dbReference type="InterPro" id="IPR001888">
    <property type="entry name" value="Transposase_1"/>
</dbReference>
<dbReference type="Gene3D" id="3.30.420.10">
    <property type="entry name" value="Ribonuclease H-like superfamily/Ribonuclease H"/>
    <property type="match status" value="1"/>
</dbReference>
<protein>
    <recommendedName>
        <fullName evidence="3">Mariner Mos1 transposase</fullName>
    </recommendedName>
</protein>
<dbReference type="PANTHER" id="PTHR46060:SF1">
    <property type="entry name" value="MARINER MOS1 TRANSPOSASE-LIKE PROTEIN"/>
    <property type="match status" value="1"/>
</dbReference>
<organism evidence="1 2">
    <name type="scientific">Scylla paramamosain</name>
    <name type="common">Mud crab</name>
    <dbReference type="NCBI Taxonomy" id="85552"/>
    <lineage>
        <taxon>Eukaryota</taxon>
        <taxon>Metazoa</taxon>
        <taxon>Ecdysozoa</taxon>
        <taxon>Arthropoda</taxon>
        <taxon>Crustacea</taxon>
        <taxon>Multicrustacea</taxon>
        <taxon>Malacostraca</taxon>
        <taxon>Eumalacostraca</taxon>
        <taxon>Eucarida</taxon>
        <taxon>Decapoda</taxon>
        <taxon>Pleocyemata</taxon>
        <taxon>Brachyura</taxon>
        <taxon>Eubrachyura</taxon>
        <taxon>Portunoidea</taxon>
        <taxon>Portunidae</taxon>
        <taxon>Portuninae</taxon>
        <taxon>Scylla</taxon>
    </lineage>
</organism>
<dbReference type="GO" id="GO:0003676">
    <property type="term" value="F:nucleic acid binding"/>
    <property type="evidence" value="ECO:0007669"/>
    <property type="project" value="InterPro"/>
</dbReference>
<dbReference type="EMBL" id="JARAKH010000025">
    <property type="protein sequence ID" value="KAK8390432.1"/>
    <property type="molecule type" value="Genomic_DNA"/>
</dbReference>
<accession>A0AAW0TS91</accession>
<comment type="caution">
    <text evidence="1">The sequence shown here is derived from an EMBL/GenBank/DDBJ whole genome shotgun (WGS) entry which is preliminary data.</text>
</comment>
<dbReference type="PANTHER" id="PTHR46060">
    <property type="entry name" value="MARINER MOS1 TRANSPOSASE-LIKE PROTEIN"/>
    <property type="match status" value="1"/>
</dbReference>
<dbReference type="AlphaFoldDB" id="A0AAW0TS91"/>
<dbReference type="Pfam" id="PF01359">
    <property type="entry name" value="Transposase_1"/>
    <property type="match status" value="1"/>
</dbReference>
<sequence>MEILNKWDENYEAFLQRIVTGNETWLYQYDPDNKIQSKQWPPRGRSKPVKAKSECSRGKVMAIVFWDAEEKRPGKLHQHFLFHHDMHLLTALGRQELCYVNFDEKSSDIPLTAPI</sequence>
<reference evidence="1 2" key="1">
    <citation type="submission" date="2023-03" db="EMBL/GenBank/DDBJ databases">
        <title>High-quality genome of Scylla paramamosain provides insights in environmental adaptation.</title>
        <authorList>
            <person name="Zhang L."/>
        </authorList>
    </citation>
    <scope>NUCLEOTIDE SEQUENCE [LARGE SCALE GENOMIC DNA]</scope>
    <source>
        <strain evidence="1">LZ_2023a</strain>
        <tissue evidence="1">Muscle</tissue>
    </source>
</reference>
<evidence type="ECO:0000313" key="2">
    <source>
        <dbReference type="Proteomes" id="UP001487740"/>
    </source>
</evidence>
<gene>
    <name evidence="1" type="ORF">O3P69_010250</name>
</gene>
<dbReference type="InterPro" id="IPR036397">
    <property type="entry name" value="RNaseH_sf"/>
</dbReference>
<evidence type="ECO:0000313" key="1">
    <source>
        <dbReference type="EMBL" id="KAK8390432.1"/>
    </source>
</evidence>
<name>A0AAW0TS91_SCYPA</name>
<dbReference type="Proteomes" id="UP001487740">
    <property type="component" value="Unassembled WGS sequence"/>
</dbReference>